<protein>
    <submittedName>
        <fullName evidence="1">Uncharacterized protein</fullName>
    </submittedName>
</protein>
<name>A0A9W6QNS4_9PSEU</name>
<reference evidence="1" key="1">
    <citation type="submission" date="2023-02" db="EMBL/GenBank/DDBJ databases">
        <title>Actinokineospora globicatena NBRC 15670.</title>
        <authorList>
            <person name="Ichikawa N."/>
            <person name="Sato H."/>
            <person name="Tonouchi N."/>
        </authorList>
    </citation>
    <scope>NUCLEOTIDE SEQUENCE</scope>
    <source>
        <strain evidence="1">NBRC 15670</strain>
    </source>
</reference>
<proteinExistence type="predicted"/>
<gene>
    <name evidence="1" type="ORF">Aglo03_26140</name>
</gene>
<accession>A0A9W6QNS4</accession>
<evidence type="ECO:0000313" key="2">
    <source>
        <dbReference type="Proteomes" id="UP001165042"/>
    </source>
</evidence>
<dbReference type="AlphaFoldDB" id="A0A9W6QNS4"/>
<dbReference type="Proteomes" id="UP001165042">
    <property type="component" value="Unassembled WGS sequence"/>
</dbReference>
<dbReference type="EMBL" id="BSSD01000003">
    <property type="protein sequence ID" value="GLW91798.1"/>
    <property type="molecule type" value="Genomic_DNA"/>
</dbReference>
<organism evidence="1 2">
    <name type="scientific">Actinokineospora globicatena</name>
    <dbReference type="NCBI Taxonomy" id="103729"/>
    <lineage>
        <taxon>Bacteria</taxon>
        <taxon>Bacillati</taxon>
        <taxon>Actinomycetota</taxon>
        <taxon>Actinomycetes</taxon>
        <taxon>Pseudonocardiales</taxon>
        <taxon>Pseudonocardiaceae</taxon>
        <taxon>Actinokineospora</taxon>
    </lineage>
</organism>
<keyword evidence="2" id="KW-1185">Reference proteome</keyword>
<sequence>MHDVTSSASPRARGAHDQQVEVVTRDGYLGDSTRAEIAYAEAAGKPVTVWDLRGSDPGGDGDLREQVARALDESLSDFISPDEVGGGYDVDTRQAAEIALSVVSPLLAERDRLAYDQASLQRMADWCRAKDWAEIARLRGLVGSEESIPAEWAGCPRNEVIRQATVLRRTVTNLDGEVERLRGELTSALAEQAQALAQVERLQGIRDDRDVTLADQRTRHRALADALGVTTDGTPASYYQLVQAVVDLRAVRDSLVRDLELALWPGDPAVDRPLDTRWNAALTEVRGRTEQLDVTRAVLSAVHVALIEAVDDPWLGWSELPRAVATLSSQDTTPPQDGEAARLRAALEHALDGMHMMSGWVEMVDGPDSDPRTYIKHAENALAPGVSAEDTTPATPRVWALPAEPTDGTIVRDYDGSIWTRSKGGWYLGSNTRNPCTWAEIFEYSPLTEVLPEPAPVSPQEDTTDWKRAADAMLGRGLHADGCCDEDTTEGRSG</sequence>
<comment type="caution">
    <text evidence="1">The sequence shown here is derived from an EMBL/GenBank/DDBJ whole genome shotgun (WGS) entry which is preliminary data.</text>
</comment>
<evidence type="ECO:0000313" key="1">
    <source>
        <dbReference type="EMBL" id="GLW91798.1"/>
    </source>
</evidence>